<dbReference type="GO" id="GO:0070939">
    <property type="term" value="C:Dsl1/NZR complex"/>
    <property type="evidence" value="ECO:0007669"/>
    <property type="project" value="TreeGrafter"/>
</dbReference>
<evidence type="ECO:0000313" key="2">
    <source>
        <dbReference type="EMBL" id="TYH55099.1"/>
    </source>
</evidence>
<gene>
    <name evidence="2" type="ORF">ES332_D09G215300v1</name>
</gene>
<dbReference type="PANTHER" id="PTHR15922">
    <property type="entry name" value="NEUROBLASTOMA-AMPLIFIED SEQUENCE"/>
    <property type="match status" value="1"/>
</dbReference>
<name>A0A5D2JL63_GOSTO</name>
<keyword evidence="1" id="KW-0812">Transmembrane</keyword>
<dbReference type="AlphaFoldDB" id="A0A5D2JL63"/>
<dbReference type="PANTHER" id="PTHR15922:SF2">
    <property type="entry name" value="NBAS SUBUNIT OF NRZ TETHERING COMPLEX"/>
    <property type="match status" value="1"/>
</dbReference>
<dbReference type="Proteomes" id="UP000322667">
    <property type="component" value="Chromosome D09"/>
</dbReference>
<reference evidence="2 3" key="1">
    <citation type="submission" date="2019-07" db="EMBL/GenBank/DDBJ databases">
        <title>WGS assembly of Gossypium tomentosum.</title>
        <authorList>
            <person name="Chen Z.J."/>
            <person name="Sreedasyam A."/>
            <person name="Ando A."/>
            <person name="Song Q."/>
            <person name="De L."/>
            <person name="Hulse-Kemp A."/>
            <person name="Ding M."/>
            <person name="Ye W."/>
            <person name="Kirkbride R."/>
            <person name="Jenkins J."/>
            <person name="Plott C."/>
            <person name="Lovell J."/>
            <person name="Lin Y.-M."/>
            <person name="Vaughn R."/>
            <person name="Liu B."/>
            <person name="Li W."/>
            <person name="Simpson S."/>
            <person name="Scheffler B."/>
            <person name="Saski C."/>
            <person name="Grover C."/>
            <person name="Hu G."/>
            <person name="Conover J."/>
            <person name="Carlson J."/>
            <person name="Shu S."/>
            <person name="Boston L."/>
            <person name="Williams M."/>
            <person name="Peterson D."/>
            <person name="Mcgee K."/>
            <person name="Jones D."/>
            <person name="Wendel J."/>
            <person name="Stelly D."/>
            <person name="Grimwood J."/>
            <person name="Schmutz J."/>
        </authorList>
    </citation>
    <scope>NUCLEOTIDE SEQUENCE [LARGE SCALE GENOMIC DNA]</scope>
    <source>
        <strain evidence="2">7179.01</strain>
    </source>
</reference>
<dbReference type="EMBL" id="CM017631">
    <property type="protein sequence ID" value="TYH55099.1"/>
    <property type="molecule type" value="Genomic_DNA"/>
</dbReference>
<evidence type="ECO:0000313" key="3">
    <source>
        <dbReference type="Proteomes" id="UP000322667"/>
    </source>
</evidence>
<dbReference type="GO" id="GO:0000149">
    <property type="term" value="F:SNARE binding"/>
    <property type="evidence" value="ECO:0007669"/>
    <property type="project" value="TreeGrafter"/>
</dbReference>
<feature type="transmembrane region" description="Helical" evidence="1">
    <location>
        <begin position="37"/>
        <end position="65"/>
    </location>
</feature>
<sequence>MMLLLPYGELWWESLNALENKLKQQGMPDMIGGDHEFIMLVLPFGVLSTVINKSFLGTVFLYVCYLVGNFSHRFQEAQLSGLGKKETHEPGHNEVDILFPFARRSLSKPINRF</sequence>
<keyword evidence="1" id="KW-1133">Transmembrane helix</keyword>
<keyword evidence="3" id="KW-1185">Reference proteome</keyword>
<protein>
    <submittedName>
        <fullName evidence="2">Uncharacterized protein</fullName>
    </submittedName>
</protein>
<dbReference type="GO" id="GO:0006890">
    <property type="term" value="P:retrograde vesicle-mediated transport, Golgi to endoplasmic reticulum"/>
    <property type="evidence" value="ECO:0007669"/>
    <property type="project" value="TreeGrafter"/>
</dbReference>
<proteinExistence type="predicted"/>
<accession>A0A5D2JL63</accession>
<organism evidence="2 3">
    <name type="scientific">Gossypium tomentosum</name>
    <name type="common">Hawaiian cotton</name>
    <name type="synonym">Gossypium sandvicense</name>
    <dbReference type="NCBI Taxonomy" id="34277"/>
    <lineage>
        <taxon>Eukaryota</taxon>
        <taxon>Viridiplantae</taxon>
        <taxon>Streptophyta</taxon>
        <taxon>Embryophyta</taxon>
        <taxon>Tracheophyta</taxon>
        <taxon>Spermatophyta</taxon>
        <taxon>Magnoliopsida</taxon>
        <taxon>eudicotyledons</taxon>
        <taxon>Gunneridae</taxon>
        <taxon>Pentapetalae</taxon>
        <taxon>rosids</taxon>
        <taxon>malvids</taxon>
        <taxon>Malvales</taxon>
        <taxon>Malvaceae</taxon>
        <taxon>Malvoideae</taxon>
        <taxon>Gossypium</taxon>
    </lineage>
</organism>
<keyword evidence="1" id="KW-0472">Membrane</keyword>
<evidence type="ECO:0000256" key="1">
    <source>
        <dbReference type="SAM" id="Phobius"/>
    </source>
</evidence>